<feature type="transmembrane region" description="Helical" evidence="2">
    <location>
        <begin position="145"/>
        <end position="171"/>
    </location>
</feature>
<feature type="region of interest" description="Disordered" evidence="1">
    <location>
        <begin position="1"/>
        <end position="62"/>
    </location>
</feature>
<feature type="compositionally biased region" description="Basic and acidic residues" evidence="1">
    <location>
        <begin position="99"/>
        <end position="108"/>
    </location>
</feature>
<keyword evidence="2" id="KW-0812">Transmembrane</keyword>
<dbReference type="RefSeq" id="WP_380703841.1">
    <property type="nucleotide sequence ID" value="NZ_JBHSAP010000009.1"/>
</dbReference>
<reference evidence="4" key="1">
    <citation type="journal article" date="2019" name="Int. J. Syst. Evol. Microbiol.">
        <title>The Global Catalogue of Microorganisms (GCM) 10K type strain sequencing project: providing services to taxonomists for standard genome sequencing and annotation.</title>
        <authorList>
            <consortium name="The Broad Institute Genomics Platform"/>
            <consortium name="The Broad Institute Genome Sequencing Center for Infectious Disease"/>
            <person name="Wu L."/>
            <person name="Ma J."/>
        </authorList>
    </citation>
    <scope>NUCLEOTIDE SEQUENCE [LARGE SCALE GENOMIC DNA]</scope>
    <source>
        <strain evidence="4">IBRC-M 10813</strain>
    </source>
</reference>
<dbReference type="PANTHER" id="PTHR40040:SF1">
    <property type="entry name" value="MEMBRANE PROTEIN"/>
    <property type="match status" value="1"/>
</dbReference>
<evidence type="ECO:0000256" key="1">
    <source>
        <dbReference type="SAM" id="MobiDB-lite"/>
    </source>
</evidence>
<dbReference type="InterPro" id="IPR055338">
    <property type="entry name" value="YqfX-like"/>
</dbReference>
<evidence type="ECO:0000256" key="2">
    <source>
        <dbReference type="SAM" id="Phobius"/>
    </source>
</evidence>
<organism evidence="3 4">
    <name type="scientific">Salinithrix halophila</name>
    <dbReference type="NCBI Taxonomy" id="1485204"/>
    <lineage>
        <taxon>Bacteria</taxon>
        <taxon>Bacillati</taxon>
        <taxon>Bacillota</taxon>
        <taxon>Bacilli</taxon>
        <taxon>Bacillales</taxon>
        <taxon>Thermoactinomycetaceae</taxon>
        <taxon>Salinithrix</taxon>
    </lineage>
</organism>
<evidence type="ECO:0000313" key="4">
    <source>
        <dbReference type="Proteomes" id="UP001595843"/>
    </source>
</evidence>
<feature type="region of interest" description="Disordered" evidence="1">
    <location>
        <begin position="116"/>
        <end position="135"/>
    </location>
</feature>
<name>A0ABV8JD36_9BACL</name>
<dbReference type="Proteomes" id="UP001595843">
    <property type="component" value="Unassembled WGS sequence"/>
</dbReference>
<keyword evidence="2" id="KW-0472">Membrane</keyword>
<feature type="region of interest" description="Disordered" evidence="1">
    <location>
        <begin position="86"/>
        <end position="111"/>
    </location>
</feature>
<evidence type="ECO:0008006" key="5">
    <source>
        <dbReference type="Google" id="ProtNLM"/>
    </source>
</evidence>
<proteinExistence type="predicted"/>
<feature type="transmembrane region" description="Helical" evidence="2">
    <location>
        <begin position="177"/>
        <end position="199"/>
    </location>
</feature>
<dbReference type="PANTHER" id="PTHR40040">
    <property type="entry name" value="SMALL HYDROPHOBIC PROTEIN-RELATED"/>
    <property type="match status" value="1"/>
</dbReference>
<keyword evidence="2" id="KW-1133">Transmembrane helix</keyword>
<comment type="caution">
    <text evidence="3">The sequence shown here is derived from an EMBL/GenBank/DDBJ whole genome shotgun (WGS) entry which is preliminary data.</text>
</comment>
<dbReference type="EMBL" id="JBHSAP010000009">
    <property type="protein sequence ID" value="MFC4076681.1"/>
    <property type="molecule type" value="Genomic_DNA"/>
</dbReference>
<evidence type="ECO:0000313" key="3">
    <source>
        <dbReference type="EMBL" id="MFC4076681.1"/>
    </source>
</evidence>
<keyword evidence="4" id="KW-1185">Reference proteome</keyword>
<accession>A0ABV8JD36</accession>
<gene>
    <name evidence="3" type="ORF">ACFOUO_07650</name>
</gene>
<protein>
    <recommendedName>
        <fullName evidence="5">DUF4190 domain-containing protein</fullName>
    </recommendedName>
</protein>
<sequence>MSKNKKKHQKEKDKRHFETPVAVDQPTDSPDVVRVDEEIGDEFPAADEVTYRGRMSPEGGVDEVEYKGEDLDRAADQVQFGSGVGAFGNDDVEFGQDTEEQRPRRNDDVEAAAEVAPTAGPMARERDEQGAQTQDQGNVLGTVSIILSVLAFFLVPFLLGPAGIVLGIISARRGSRLGWWAVGLGSVAIILTVFIAPIVGF</sequence>